<organism evidence="2 3">
    <name type="scientific">Ignicoccus pacificus DSM 13166</name>
    <dbReference type="NCBI Taxonomy" id="940294"/>
    <lineage>
        <taxon>Archaea</taxon>
        <taxon>Thermoproteota</taxon>
        <taxon>Thermoprotei</taxon>
        <taxon>Desulfurococcales</taxon>
        <taxon>Desulfurococcaceae</taxon>
        <taxon>Ignicoccus</taxon>
    </lineage>
</organism>
<name>A0A977K9I2_9CREN</name>
<dbReference type="EMBL" id="CP006868">
    <property type="protein sequence ID" value="UXD21507.1"/>
    <property type="molecule type" value="Genomic_DNA"/>
</dbReference>
<dbReference type="PANTHER" id="PTHR31302:SF0">
    <property type="entry name" value="TRANSMEMBRANE PROTEIN WITH METALLOPHOSPHOESTERASE DOMAIN"/>
    <property type="match status" value="1"/>
</dbReference>
<evidence type="ECO:0000313" key="2">
    <source>
        <dbReference type="EMBL" id="UXD21507.1"/>
    </source>
</evidence>
<reference evidence="2" key="1">
    <citation type="submission" date="2013-11" db="EMBL/GenBank/DDBJ databases">
        <title>Comparative genomics of Ignicoccus.</title>
        <authorList>
            <person name="Podar M."/>
        </authorList>
    </citation>
    <scope>NUCLEOTIDE SEQUENCE</scope>
    <source>
        <strain evidence="2">DSM 13166</strain>
    </source>
</reference>
<evidence type="ECO:0000313" key="3">
    <source>
        <dbReference type="Proteomes" id="UP001063698"/>
    </source>
</evidence>
<proteinExistence type="predicted"/>
<dbReference type="InterPro" id="IPR051158">
    <property type="entry name" value="Metallophosphoesterase_sf"/>
</dbReference>
<dbReference type="Pfam" id="PF00149">
    <property type="entry name" value="Metallophos"/>
    <property type="match status" value="1"/>
</dbReference>
<dbReference type="InterPro" id="IPR029052">
    <property type="entry name" value="Metallo-depent_PP-like"/>
</dbReference>
<dbReference type="SUPFAM" id="SSF56300">
    <property type="entry name" value="Metallo-dependent phosphatases"/>
    <property type="match status" value="1"/>
</dbReference>
<dbReference type="GO" id="GO:0016787">
    <property type="term" value="F:hydrolase activity"/>
    <property type="evidence" value="ECO:0007669"/>
    <property type="project" value="InterPro"/>
</dbReference>
<dbReference type="PANTHER" id="PTHR31302">
    <property type="entry name" value="TRANSMEMBRANE PROTEIN WITH METALLOPHOSPHOESTERASE DOMAIN-RELATED"/>
    <property type="match status" value="1"/>
</dbReference>
<sequence>MLSESIEGVEVEILAFSDVHTPRYLPLLIKSIQDLKEKNFDVVMMAGDLVDRSNVEEFSKLLEVLKSNIKYKYIVAVFGNEEYREKEEEFKESYPEVRWLNDEYLVLKLNKGCLGVVGSRGSLLRPTSWQRKNLPGIAEEYKRKPEVIRQLIKEVKKECPNVVYLSHYAPTWKTLVGESRHIWPYLGDPRIEKVLKEEGVHVAIHGHVHRGRVSYVHTSTLTIYNVALPARGNVTIVKMALQLTI</sequence>
<dbReference type="InterPro" id="IPR004843">
    <property type="entry name" value="Calcineurin-like_PHP"/>
</dbReference>
<dbReference type="KEGG" id="ipc:IPA_04960"/>
<keyword evidence="3" id="KW-1185">Reference proteome</keyword>
<evidence type="ECO:0000259" key="1">
    <source>
        <dbReference type="Pfam" id="PF00149"/>
    </source>
</evidence>
<dbReference type="AlphaFoldDB" id="A0A977K9I2"/>
<dbReference type="Proteomes" id="UP001063698">
    <property type="component" value="Chromosome"/>
</dbReference>
<feature type="domain" description="Calcineurin-like phosphoesterase" evidence="1">
    <location>
        <begin position="13"/>
        <end position="210"/>
    </location>
</feature>
<gene>
    <name evidence="2" type="ORF">IPA_04960</name>
</gene>
<protein>
    <submittedName>
        <fullName evidence="2">Metallophosphoesterase</fullName>
    </submittedName>
</protein>
<accession>A0A977K9I2</accession>
<dbReference type="Gene3D" id="3.60.21.10">
    <property type="match status" value="1"/>
</dbReference>